<protein>
    <recommendedName>
        <fullName evidence="12">Cytochrome P450</fullName>
        <ecNumber evidence="12">1.14.14.-</ecNumber>
    </recommendedName>
</protein>
<keyword evidence="3 11" id="KW-0349">Heme</keyword>
<keyword evidence="8 11" id="KW-0408">Iron</keyword>
<comment type="cofactor">
    <cofactor evidence="1 11 12">
        <name>heme</name>
        <dbReference type="ChEBI" id="CHEBI:30413"/>
    </cofactor>
</comment>
<evidence type="ECO:0000256" key="2">
    <source>
        <dbReference type="ARBA" id="ARBA00010617"/>
    </source>
</evidence>
<evidence type="ECO:0000313" key="14">
    <source>
        <dbReference type="Proteomes" id="UP000005215"/>
    </source>
</evidence>
<comment type="similarity">
    <text evidence="2 12">Belongs to the cytochrome P450 family.</text>
</comment>
<dbReference type="InParanoid" id="A0A287CSD2"/>
<dbReference type="GO" id="GO:0006805">
    <property type="term" value="P:xenobiotic metabolic process"/>
    <property type="evidence" value="ECO:0007669"/>
    <property type="project" value="TreeGrafter"/>
</dbReference>
<dbReference type="Pfam" id="PF00067">
    <property type="entry name" value="p450"/>
    <property type="match status" value="3"/>
</dbReference>
<dbReference type="GO" id="GO:0019369">
    <property type="term" value="P:arachidonate metabolic process"/>
    <property type="evidence" value="ECO:0007669"/>
    <property type="project" value="TreeGrafter"/>
</dbReference>
<name>A0A287CSD2_ICTTR</name>
<dbReference type="Gene3D" id="1.10.630.10">
    <property type="entry name" value="Cytochrome P450"/>
    <property type="match status" value="2"/>
</dbReference>
<evidence type="ECO:0000256" key="8">
    <source>
        <dbReference type="ARBA" id="ARBA00023004"/>
    </source>
</evidence>
<evidence type="ECO:0000256" key="10">
    <source>
        <dbReference type="ARBA" id="ARBA00023136"/>
    </source>
</evidence>
<comment type="function">
    <text evidence="12">Cytochromes P450 are a group of heme-thiolate monooxygenases. In liver microsomes, this enzyme is involved in an NADPH-dependent electron transport pathway. It oxidizes a variety of structurally unrelated compounds, including steroids, fatty acids, and xenobiotics.</text>
</comment>
<dbReference type="STRING" id="43179.ENSSTOP00000024194"/>
<dbReference type="Proteomes" id="UP000005215">
    <property type="component" value="Unassembled WGS sequence"/>
</dbReference>
<dbReference type="InterPro" id="IPR036396">
    <property type="entry name" value="Cyt_P450_sf"/>
</dbReference>
<evidence type="ECO:0000256" key="9">
    <source>
        <dbReference type="ARBA" id="ARBA00023033"/>
    </source>
</evidence>
<reference evidence="13" key="2">
    <citation type="submission" date="2025-08" db="UniProtKB">
        <authorList>
            <consortium name="Ensembl"/>
        </authorList>
    </citation>
    <scope>IDENTIFICATION</scope>
</reference>
<dbReference type="GO" id="GO:0016712">
    <property type="term" value="F:oxidoreductase activity, acting on paired donors, with incorporation or reduction of molecular oxygen, reduced flavin or flavoprotein as one donor, and incorporation of one atom of oxygen"/>
    <property type="evidence" value="ECO:0007669"/>
    <property type="project" value="InterPro"/>
</dbReference>
<keyword evidence="14" id="KW-1185">Reference proteome</keyword>
<keyword evidence="6" id="KW-0492">Microsome</keyword>
<dbReference type="InterPro" id="IPR008069">
    <property type="entry name" value="Cyt_P450_E_grp-I_CYP2D-like"/>
</dbReference>
<keyword evidence="10" id="KW-0472">Membrane</keyword>
<keyword evidence="5" id="KW-0256">Endoplasmic reticulum</keyword>
<keyword evidence="7 12" id="KW-0560">Oxidoreductase</keyword>
<dbReference type="Ensembl" id="ENSSTOT00000037481.1">
    <property type="protein sequence ID" value="ENSSTOP00000024194.1"/>
    <property type="gene ID" value="ENSSTOG00000031756.1"/>
</dbReference>
<dbReference type="SUPFAM" id="SSF48264">
    <property type="entry name" value="Cytochrome P450"/>
    <property type="match status" value="1"/>
</dbReference>
<dbReference type="InterPro" id="IPR002401">
    <property type="entry name" value="Cyt_P450_E_grp-I"/>
</dbReference>
<evidence type="ECO:0000313" key="13">
    <source>
        <dbReference type="Ensembl" id="ENSSTOP00000024194.1"/>
    </source>
</evidence>
<organism evidence="13 14">
    <name type="scientific">Ictidomys tridecemlineatus</name>
    <name type="common">Thirteen-lined ground squirrel</name>
    <name type="synonym">Spermophilus tridecemlineatus</name>
    <dbReference type="NCBI Taxonomy" id="43179"/>
    <lineage>
        <taxon>Eukaryota</taxon>
        <taxon>Metazoa</taxon>
        <taxon>Chordata</taxon>
        <taxon>Craniata</taxon>
        <taxon>Vertebrata</taxon>
        <taxon>Euteleostomi</taxon>
        <taxon>Mammalia</taxon>
        <taxon>Eutheria</taxon>
        <taxon>Euarchontoglires</taxon>
        <taxon>Glires</taxon>
        <taxon>Rodentia</taxon>
        <taxon>Sciuromorpha</taxon>
        <taxon>Sciuridae</taxon>
        <taxon>Xerinae</taxon>
        <taxon>Marmotini</taxon>
        <taxon>Ictidomys</taxon>
    </lineage>
</organism>
<evidence type="ECO:0000256" key="5">
    <source>
        <dbReference type="ARBA" id="ARBA00022824"/>
    </source>
</evidence>
<evidence type="ECO:0000256" key="3">
    <source>
        <dbReference type="ARBA" id="ARBA00022617"/>
    </source>
</evidence>
<sequence length="421" mass="46678">MGLLTGPLCVAVAIFLLLVDLMHRRQRWAARYPPGPLPLLGLGNLLQIDFQNMPYPRYKVREMKWPSTRVLVNGLVAVYEVLKCSKYTVDHPPMPTYQHLGLGAKSGKEGCVVLATYGPAWREQQHFSISTMHNFSLGKKSLEQWVIEEVGHTLTGCPLPGPVCNVISSLIYAHHFENHDQRLAKTLGLLEDNLKEESGFMPEELNAVPVLLRIPGLPGRVFPAQKAFMAMVDELLEEHRMTWDPAQPPRDLTDAFLVEVEKGTLGSFKDKNLHGTLLSGPTLLAARILAPRIFWGQGLLPRVHGGVLISSLPVPAHGRHLLQGTMLITNLSSVLKDEMVWEKPLLFHPGCPGPLCEAGGLHAFLTPSTGRHACLGEPLARMELFLFFTCLLQRFSFSPSDRGVFAFIVVPSPDQLCAVLY</sequence>
<reference evidence="13" key="3">
    <citation type="submission" date="2025-09" db="UniProtKB">
        <authorList>
            <consortium name="Ensembl"/>
        </authorList>
    </citation>
    <scope>IDENTIFICATION</scope>
</reference>
<dbReference type="GeneTree" id="ENSGT00940000153331"/>
<evidence type="ECO:0000256" key="1">
    <source>
        <dbReference type="ARBA" id="ARBA00001971"/>
    </source>
</evidence>
<dbReference type="PANTHER" id="PTHR24300">
    <property type="entry name" value="CYTOCHROME P450 508A4-RELATED"/>
    <property type="match status" value="1"/>
</dbReference>
<dbReference type="GO" id="GO:0005789">
    <property type="term" value="C:endoplasmic reticulum membrane"/>
    <property type="evidence" value="ECO:0007669"/>
    <property type="project" value="UniProtKB-SubCell"/>
</dbReference>
<dbReference type="PRINTS" id="PR00463">
    <property type="entry name" value="EP450I"/>
</dbReference>
<comment type="subcellular location">
    <subcellularLocation>
        <location evidence="12">Endoplasmic reticulum membrane</location>
    </subcellularLocation>
    <subcellularLocation>
        <location evidence="12">Microsome membrane</location>
    </subcellularLocation>
</comment>
<evidence type="ECO:0000256" key="4">
    <source>
        <dbReference type="ARBA" id="ARBA00022723"/>
    </source>
</evidence>
<dbReference type="PANTHER" id="PTHR24300:SF1">
    <property type="entry name" value="CYTOCHROME P450 2D6-RELATED"/>
    <property type="match status" value="1"/>
</dbReference>
<dbReference type="GO" id="GO:0005506">
    <property type="term" value="F:iron ion binding"/>
    <property type="evidence" value="ECO:0007669"/>
    <property type="project" value="UniProtKB-UniRule"/>
</dbReference>
<dbReference type="GO" id="GO:0020037">
    <property type="term" value="F:heme binding"/>
    <property type="evidence" value="ECO:0007669"/>
    <property type="project" value="UniProtKB-UniRule"/>
</dbReference>
<dbReference type="InterPro" id="IPR050182">
    <property type="entry name" value="Cytochrome_P450_fam2"/>
</dbReference>
<evidence type="ECO:0000256" key="12">
    <source>
        <dbReference type="RuleBase" id="RU368047"/>
    </source>
</evidence>
<dbReference type="EMBL" id="AGTP01098699">
    <property type="status" value="NOT_ANNOTATED_CDS"/>
    <property type="molecule type" value="Genomic_DNA"/>
</dbReference>
<reference evidence="14" key="1">
    <citation type="submission" date="2011-11" db="EMBL/GenBank/DDBJ databases">
        <title>The Draft Genome of Spermophilus tridecemlineatus.</title>
        <authorList>
            <consortium name="The Broad Institute Genome Assembly &amp; Analysis Group"/>
            <consortium name="Computational R&amp;D Group"/>
            <consortium name="and Sequencing Platform"/>
            <person name="Di Palma F."/>
            <person name="Alfoldi J."/>
            <person name="Johnson J."/>
            <person name="Berlin A."/>
            <person name="Gnerre S."/>
            <person name="Jaffe D."/>
            <person name="MacCallum I."/>
            <person name="Young S."/>
            <person name="Walker B.J."/>
            <person name="Lindblad-Toh K."/>
        </authorList>
    </citation>
    <scope>NUCLEOTIDE SEQUENCE [LARGE SCALE GENOMIC DNA]</scope>
</reference>
<evidence type="ECO:0000256" key="6">
    <source>
        <dbReference type="ARBA" id="ARBA00022848"/>
    </source>
</evidence>
<accession>A0A287CSD2</accession>
<evidence type="ECO:0000256" key="11">
    <source>
        <dbReference type="PIRSR" id="PIRSR602401-1"/>
    </source>
</evidence>
<keyword evidence="4 11" id="KW-0479">Metal-binding</keyword>
<dbReference type="InterPro" id="IPR001128">
    <property type="entry name" value="Cyt_P450"/>
</dbReference>
<dbReference type="AlphaFoldDB" id="A0A287CSD2"/>
<dbReference type="EC" id="1.14.14.-" evidence="12"/>
<evidence type="ECO:0000256" key="7">
    <source>
        <dbReference type="ARBA" id="ARBA00023002"/>
    </source>
</evidence>
<feature type="binding site" description="axial binding residue" evidence="11">
    <location>
        <position position="374"/>
    </location>
    <ligand>
        <name>heme</name>
        <dbReference type="ChEBI" id="CHEBI:30413"/>
    </ligand>
    <ligandPart>
        <name>Fe</name>
        <dbReference type="ChEBI" id="CHEBI:18248"/>
    </ligandPart>
</feature>
<dbReference type="PRINTS" id="PR01686">
    <property type="entry name" value="EP450ICYP2D"/>
</dbReference>
<keyword evidence="9 12" id="KW-0503">Monooxygenase</keyword>
<proteinExistence type="inferred from homology"/>